<gene>
    <name evidence="1" type="ORF">SAMN05421866_3947</name>
</gene>
<protein>
    <submittedName>
        <fullName evidence="1">Uncharacterized protein</fullName>
    </submittedName>
</protein>
<dbReference type="AlphaFoldDB" id="A0A1M5W7H4"/>
<proteinExistence type="predicted"/>
<keyword evidence="2" id="KW-1185">Reference proteome</keyword>
<evidence type="ECO:0000313" key="1">
    <source>
        <dbReference type="EMBL" id="SHH83430.1"/>
    </source>
</evidence>
<dbReference type="Proteomes" id="UP000184047">
    <property type="component" value="Unassembled WGS sequence"/>
</dbReference>
<name>A0A1M5W7H4_9FLAO</name>
<organism evidence="1 2">
    <name type="scientific">Chryseobacterium oranimense</name>
    <dbReference type="NCBI Taxonomy" id="421058"/>
    <lineage>
        <taxon>Bacteria</taxon>
        <taxon>Pseudomonadati</taxon>
        <taxon>Bacteroidota</taxon>
        <taxon>Flavobacteriia</taxon>
        <taxon>Flavobacteriales</taxon>
        <taxon>Weeksellaceae</taxon>
        <taxon>Chryseobacterium group</taxon>
        <taxon>Chryseobacterium</taxon>
    </lineage>
</organism>
<sequence>MEGSSCSHLQRTVLVMQDALQDKFVLLALARIAAA</sequence>
<reference evidence="2" key="1">
    <citation type="submission" date="2016-11" db="EMBL/GenBank/DDBJ databases">
        <authorList>
            <person name="Varghese N."/>
            <person name="Submissions S."/>
        </authorList>
    </citation>
    <scope>NUCLEOTIDE SEQUENCE [LARGE SCALE GENOMIC DNA]</scope>
    <source>
        <strain evidence="2">DSM 19055</strain>
    </source>
</reference>
<evidence type="ECO:0000313" key="2">
    <source>
        <dbReference type="Proteomes" id="UP000184047"/>
    </source>
</evidence>
<dbReference type="EMBL" id="FQWT01000007">
    <property type="protein sequence ID" value="SHH83430.1"/>
    <property type="molecule type" value="Genomic_DNA"/>
</dbReference>
<dbReference type="STRING" id="421058.SAMN05421866_3947"/>
<accession>A0A1M5W7H4</accession>